<comment type="caution">
    <text evidence="2">The sequence shown here is derived from an EMBL/GenBank/DDBJ whole genome shotgun (WGS) entry which is preliminary data.</text>
</comment>
<keyword evidence="3" id="KW-1185">Reference proteome</keyword>
<dbReference type="VEuPathDB" id="FungiDB:BO83DRAFT_403787"/>
<evidence type="ECO:0000256" key="1">
    <source>
        <dbReference type="SAM" id="MobiDB-lite"/>
    </source>
</evidence>
<organism evidence="2 3">
    <name type="scientific">Aspergillus eucalypticola (strain CBS 122712 / IBT 29274)</name>
    <dbReference type="NCBI Taxonomy" id="1448314"/>
    <lineage>
        <taxon>Eukaryota</taxon>
        <taxon>Fungi</taxon>
        <taxon>Dikarya</taxon>
        <taxon>Ascomycota</taxon>
        <taxon>Pezizomycotina</taxon>
        <taxon>Eurotiomycetes</taxon>
        <taxon>Eurotiomycetidae</taxon>
        <taxon>Eurotiales</taxon>
        <taxon>Aspergillaceae</taxon>
        <taxon>Aspergillus</taxon>
        <taxon>Aspergillus subgen. Circumdati</taxon>
    </lineage>
</organism>
<reference evidence="2" key="1">
    <citation type="submission" date="2016-12" db="EMBL/GenBank/DDBJ databases">
        <title>The genomes of Aspergillus section Nigri reveals drivers in fungal speciation.</title>
        <authorList>
            <consortium name="DOE Joint Genome Institute"/>
            <person name="Vesth T.C."/>
            <person name="Nybo J."/>
            <person name="Theobald S."/>
            <person name="Brandl J."/>
            <person name="Frisvad J.C."/>
            <person name="Nielsen K.F."/>
            <person name="Lyhne E.K."/>
            <person name="Kogle M.E."/>
            <person name="Kuo A."/>
            <person name="Riley R."/>
            <person name="Clum A."/>
            <person name="Nolan M."/>
            <person name="Lipzen A."/>
            <person name="Salamov A."/>
            <person name="Henrissat B."/>
            <person name="Wiebenga A."/>
            <person name="De vries R.P."/>
            <person name="Grigoriev I.V."/>
            <person name="Mortensen U.H."/>
            <person name="Andersen M.R."/>
            <person name="Baker S.E."/>
        </authorList>
    </citation>
    <scope>NUCLEOTIDE SEQUENCE</scope>
    <source>
        <strain evidence="2">CBS 122712</strain>
    </source>
</reference>
<sequence length="115" mass="13027">MDWAAMVEDARKTPELQTVGKGNQLLTRSLCKSERPYVDKGVRVNGAKKEQTHPDIIHHPAKELEKDVDGAMGMDELRLSDTTPSLKADKSKQELHRRCPLEAPKKKKKKLTKLK</sequence>
<protein>
    <submittedName>
        <fullName evidence="2">Uncharacterized protein</fullName>
    </submittedName>
</protein>
<feature type="compositionally biased region" description="Basic and acidic residues" evidence="1">
    <location>
        <begin position="87"/>
        <end position="104"/>
    </location>
</feature>
<dbReference type="Proteomes" id="UP000246171">
    <property type="component" value="Unassembled WGS sequence"/>
</dbReference>
<evidence type="ECO:0000313" key="2">
    <source>
        <dbReference type="EMBL" id="PWY62510.1"/>
    </source>
</evidence>
<dbReference type="OrthoDB" id="4487124at2759"/>
<dbReference type="GeneID" id="37055611"/>
<name>A0A317UR39_ASPEC</name>
<dbReference type="RefSeq" id="XP_025382393.1">
    <property type="nucleotide sequence ID" value="XM_025533649.1"/>
</dbReference>
<proteinExistence type="predicted"/>
<feature type="region of interest" description="Disordered" evidence="1">
    <location>
        <begin position="77"/>
        <end position="115"/>
    </location>
</feature>
<accession>A0A317UR39</accession>
<evidence type="ECO:0000313" key="3">
    <source>
        <dbReference type="Proteomes" id="UP000246171"/>
    </source>
</evidence>
<gene>
    <name evidence="2" type="ORF">BO83DRAFT_403787</name>
</gene>
<dbReference type="EMBL" id="MSFU01000044">
    <property type="protein sequence ID" value="PWY62510.1"/>
    <property type="molecule type" value="Genomic_DNA"/>
</dbReference>
<feature type="compositionally biased region" description="Basic residues" evidence="1">
    <location>
        <begin position="105"/>
        <end position="115"/>
    </location>
</feature>
<dbReference type="AlphaFoldDB" id="A0A317UR39"/>